<feature type="DNA-binding region" description="H-T-H motif" evidence="2">
    <location>
        <begin position="47"/>
        <end position="66"/>
    </location>
</feature>
<dbReference type="EMBL" id="JAPWIE010000001">
    <property type="protein sequence ID" value="MCZ4548535.1"/>
    <property type="molecule type" value="Genomic_DNA"/>
</dbReference>
<protein>
    <submittedName>
        <fullName evidence="4">TetR/AcrR family transcriptional regulator</fullName>
    </submittedName>
</protein>
<keyword evidence="5" id="KW-1185">Reference proteome</keyword>
<organism evidence="4 5">
    <name type="scientific">Gordonia rubripertincta</name>
    <name type="common">Rhodococcus corallinus</name>
    <dbReference type="NCBI Taxonomy" id="36822"/>
    <lineage>
        <taxon>Bacteria</taxon>
        <taxon>Bacillati</taxon>
        <taxon>Actinomycetota</taxon>
        <taxon>Actinomycetes</taxon>
        <taxon>Mycobacteriales</taxon>
        <taxon>Gordoniaceae</taxon>
        <taxon>Gordonia</taxon>
    </lineage>
</organism>
<sequence>MVSTATEADVGERPMARSLDPRAVRTRRKLIDAFGRLAESTNPAEISVSALTEAAGVHRSAFYKHFASPEDVAIHLLHDLFGVISRADVVMRSEFAVNGFDASRSAMLDVVRFVGARRSTYAPLLGSRAPTTAVQRVTDAFAELTVEALEQMQTRPSSVDTQVVSRFLAHGVIGVVGRWLDDARSTLSDEQVVEQLMLCFPGWLMASETPSHPPL</sequence>
<evidence type="ECO:0000259" key="3">
    <source>
        <dbReference type="PROSITE" id="PS50977"/>
    </source>
</evidence>
<evidence type="ECO:0000313" key="4">
    <source>
        <dbReference type="EMBL" id="MCZ4548535.1"/>
    </source>
</evidence>
<name>A0ABT4MNG2_GORRU</name>
<evidence type="ECO:0000256" key="2">
    <source>
        <dbReference type="PROSITE-ProRule" id="PRU00335"/>
    </source>
</evidence>
<evidence type="ECO:0000256" key="1">
    <source>
        <dbReference type="ARBA" id="ARBA00023125"/>
    </source>
</evidence>
<accession>A0ABT4MNG2</accession>
<dbReference type="Gene3D" id="1.10.357.10">
    <property type="entry name" value="Tetracycline Repressor, domain 2"/>
    <property type="match status" value="1"/>
</dbReference>
<dbReference type="PANTHER" id="PTHR43479:SF11">
    <property type="entry name" value="ACREF_ENVCD OPERON REPRESSOR-RELATED"/>
    <property type="match status" value="1"/>
</dbReference>
<dbReference type="InterPro" id="IPR009057">
    <property type="entry name" value="Homeodomain-like_sf"/>
</dbReference>
<dbReference type="Proteomes" id="UP001067235">
    <property type="component" value="Unassembled WGS sequence"/>
</dbReference>
<proteinExistence type="predicted"/>
<gene>
    <name evidence="4" type="ORF">O4213_00975</name>
</gene>
<evidence type="ECO:0000313" key="5">
    <source>
        <dbReference type="Proteomes" id="UP001067235"/>
    </source>
</evidence>
<dbReference type="InterPro" id="IPR050624">
    <property type="entry name" value="HTH-type_Tx_Regulator"/>
</dbReference>
<keyword evidence="1 2" id="KW-0238">DNA-binding</keyword>
<dbReference type="InterPro" id="IPR001647">
    <property type="entry name" value="HTH_TetR"/>
</dbReference>
<dbReference type="PANTHER" id="PTHR43479">
    <property type="entry name" value="ACREF/ENVCD OPERON REPRESSOR-RELATED"/>
    <property type="match status" value="1"/>
</dbReference>
<dbReference type="PROSITE" id="PS50977">
    <property type="entry name" value="HTH_TETR_2"/>
    <property type="match status" value="1"/>
</dbReference>
<reference evidence="4" key="1">
    <citation type="submission" date="2022-12" db="EMBL/GenBank/DDBJ databases">
        <authorList>
            <person name="Krivoruchko A.V."/>
            <person name="Elkin A."/>
        </authorList>
    </citation>
    <scope>NUCLEOTIDE SEQUENCE</scope>
    <source>
        <strain evidence="4">IEGM 1388</strain>
    </source>
</reference>
<feature type="domain" description="HTH tetR-type" evidence="3">
    <location>
        <begin position="24"/>
        <end position="84"/>
    </location>
</feature>
<dbReference type="SUPFAM" id="SSF46689">
    <property type="entry name" value="Homeodomain-like"/>
    <property type="match status" value="1"/>
</dbReference>
<comment type="caution">
    <text evidence="4">The sequence shown here is derived from an EMBL/GenBank/DDBJ whole genome shotgun (WGS) entry which is preliminary data.</text>
</comment>
<dbReference type="RefSeq" id="WP_301569000.1">
    <property type="nucleotide sequence ID" value="NZ_JAPWIE010000001.1"/>
</dbReference>